<dbReference type="SMART" id="SM00354">
    <property type="entry name" value="HTH_LACI"/>
    <property type="match status" value="1"/>
</dbReference>
<dbReference type="PANTHER" id="PTHR30146:SF144">
    <property type="entry name" value="LACI-FAMILY TRANSCRIPTION REGULATOR"/>
    <property type="match status" value="1"/>
</dbReference>
<dbReference type="CDD" id="cd01392">
    <property type="entry name" value="HTH_LacI"/>
    <property type="match status" value="1"/>
</dbReference>
<keyword evidence="1" id="KW-0805">Transcription regulation</keyword>
<dbReference type="PROSITE" id="PS50932">
    <property type="entry name" value="HTH_LACI_2"/>
    <property type="match status" value="1"/>
</dbReference>
<keyword evidence="2 5" id="KW-0238">DNA-binding</keyword>
<feature type="domain" description="HTH lacI-type" evidence="4">
    <location>
        <begin position="3"/>
        <end position="57"/>
    </location>
</feature>
<keyword evidence="3" id="KW-0804">Transcription</keyword>
<dbReference type="Gene3D" id="1.10.260.40">
    <property type="entry name" value="lambda repressor-like DNA-binding domains"/>
    <property type="match status" value="1"/>
</dbReference>
<dbReference type="EMBL" id="CP102290">
    <property type="protein sequence ID" value="UWP58885.1"/>
    <property type="molecule type" value="Genomic_DNA"/>
</dbReference>
<evidence type="ECO:0000259" key="4">
    <source>
        <dbReference type="PROSITE" id="PS50932"/>
    </source>
</evidence>
<dbReference type="InterPro" id="IPR000843">
    <property type="entry name" value="HTH_LacI"/>
</dbReference>
<dbReference type="Proteomes" id="UP001060164">
    <property type="component" value="Chromosome"/>
</dbReference>
<gene>
    <name evidence="5" type="ORF">NQ502_16145</name>
</gene>
<dbReference type="PANTHER" id="PTHR30146">
    <property type="entry name" value="LACI-RELATED TRANSCRIPTIONAL REPRESSOR"/>
    <property type="match status" value="1"/>
</dbReference>
<evidence type="ECO:0000256" key="2">
    <source>
        <dbReference type="ARBA" id="ARBA00023125"/>
    </source>
</evidence>
<proteinExistence type="predicted"/>
<dbReference type="InterPro" id="IPR025997">
    <property type="entry name" value="SBP_2_dom"/>
</dbReference>
<keyword evidence="6" id="KW-1185">Reference proteome</keyword>
<dbReference type="InterPro" id="IPR010982">
    <property type="entry name" value="Lambda_DNA-bd_dom_sf"/>
</dbReference>
<dbReference type="Gene3D" id="3.40.50.2300">
    <property type="match status" value="2"/>
</dbReference>
<name>A0ABY5VEA8_9FIRM</name>
<reference evidence="5" key="1">
    <citation type="journal article" date="2022" name="Cell">
        <title>Design, construction, and in vivo augmentation of a complex gut microbiome.</title>
        <authorList>
            <person name="Cheng A.G."/>
            <person name="Ho P.Y."/>
            <person name="Aranda-Diaz A."/>
            <person name="Jain S."/>
            <person name="Yu F.B."/>
            <person name="Meng X."/>
            <person name="Wang M."/>
            <person name="Iakiviak M."/>
            <person name="Nagashima K."/>
            <person name="Zhao A."/>
            <person name="Murugkar P."/>
            <person name="Patil A."/>
            <person name="Atabakhsh K."/>
            <person name="Weakley A."/>
            <person name="Yan J."/>
            <person name="Brumbaugh A.R."/>
            <person name="Higginbottom S."/>
            <person name="Dimas A."/>
            <person name="Shiver A.L."/>
            <person name="Deutschbauer A."/>
            <person name="Neff N."/>
            <person name="Sonnenburg J.L."/>
            <person name="Huang K.C."/>
            <person name="Fischbach M.A."/>
        </authorList>
    </citation>
    <scope>NUCLEOTIDE SEQUENCE</scope>
    <source>
        <strain evidence="5">DSM 19829</strain>
    </source>
</reference>
<evidence type="ECO:0000256" key="3">
    <source>
        <dbReference type="ARBA" id="ARBA00023163"/>
    </source>
</evidence>
<protein>
    <submittedName>
        <fullName evidence="5">LacI family DNA-binding transcriptional regulator</fullName>
    </submittedName>
</protein>
<dbReference type="SUPFAM" id="SSF53822">
    <property type="entry name" value="Periplasmic binding protein-like I"/>
    <property type="match status" value="1"/>
</dbReference>
<dbReference type="Pfam" id="PF00356">
    <property type="entry name" value="LacI"/>
    <property type="match status" value="1"/>
</dbReference>
<dbReference type="InterPro" id="IPR028082">
    <property type="entry name" value="Peripla_BP_I"/>
</dbReference>
<accession>A0ABY5VEA8</accession>
<evidence type="ECO:0000256" key="1">
    <source>
        <dbReference type="ARBA" id="ARBA00023015"/>
    </source>
</evidence>
<evidence type="ECO:0000313" key="6">
    <source>
        <dbReference type="Proteomes" id="UP001060164"/>
    </source>
</evidence>
<dbReference type="SUPFAM" id="SSF47413">
    <property type="entry name" value="lambda repressor-like DNA-binding domains"/>
    <property type="match status" value="1"/>
</dbReference>
<dbReference type="CDD" id="cd06307">
    <property type="entry name" value="PBP1_sugar_binding"/>
    <property type="match status" value="1"/>
</dbReference>
<dbReference type="Pfam" id="PF13407">
    <property type="entry name" value="Peripla_BP_4"/>
    <property type="match status" value="1"/>
</dbReference>
<dbReference type="GO" id="GO:0003677">
    <property type="term" value="F:DNA binding"/>
    <property type="evidence" value="ECO:0007669"/>
    <property type="project" value="UniProtKB-KW"/>
</dbReference>
<evidence type="ECO:0000313" key="5">
    <source>
        <dbReference type="EMBL" id="UWP58885.1"/>
    </source>
</evidence>
<sequence length="352" mass="39791">MKITTQAIADLAGVSRATVDKVIHNRPGVSDAVREKIKAIIIETNYQPVHLRKYMREEKKQIRIAVIIPELQDDFMNSLKAGMDTSYLEFQPYGLHVDYYHCANYEPQQLIAILKHFKELPIDGIALRGLRNKHITELISDFADMNIPVFTYDADLPNSRRVSFIGEDLYRTGQISASLLCKSIGYEGEIALLTGSMNVNSCIQRIEGFTAYLKEHAPAVRIVAIEETLSQHVITYQKTAAILKSYPNLKGMWNCVCFSEDMAQAVIDAGKQKKVKLVSLIFAPKVMHYVKEGVIDYTIGLTPYKLGKIVIKSLYEYLISNIAPPPVNIRTPIYIGTDANIDMFENEHLKDF</sequence>
<organism evidence="5 6">
    <name type="scientific">Ruminococcus gauvreauii</name>
    <dbReference type="NCBI Taxonomy" id="438033"/>
    <lineage>
        <taxon>Bacteria</taxon>
        <taxon>Bacillati</taxon>
        <taxon>Bacillota</taxon>
        <taxon>Clostridia</taxon>
        <taxon>Eubacteriales</taxon>
        <taxon>Oscillospiraceae</taxon>
        <taxon>Ruminococcus</taxon>
    </lineage>
</organism>
<dbReference type="RefSeq" id="WP_028527366.1">
    <property type="nucleotide sequence ID" value="NZ_CABLBR010000001.1"/>
</dbReference>